<keyword evidence="3" id="KW-1185">Reference proteome</keyword>
<evidence type="ECO:0000313" key="3">
    <source>
        <dbReference type="Proteomes" id="UP001204142"/>
    </source>
</evidence>
<dbReference type="RefSeq" id="WP_256763132.1">
    <property type="nucleotide sequence ID" value="NZ_JANIGO010000001.1"/>
</dbReference>
<gene>
    <name evidence="2" type="ORF">NQT62_03240</name>
</gene>
<protein>
    <recommendedName>
        <fullName evidence="1">DUF6795 domain-containing protein</fullName>
    </recommendedName>
</protein>
<accession>A0ABT1WD51</accession>
<dbReference type="EMBL" id="JANIGO010000001">
    <property type="protein sequence ID" value="MCQ8895453.1"/>
    <property type="molecule type" value="Genomic_DNA"/>
</dbReference>
<dbReference type="InterPro" id="IPR046474">
    <property type="entry name" value="DUF6795"/>
</dbReference>
<proteinExistence type="predicted"/>
<sequence length="172" mass="19162">MHPASQYSTARLSWVLALTSLVLLALPFRSAEAFLFKKYVYCSPMIGKVHWAGKPLQGLTIKRNLKSGGFKGGRYDDETITDSAGHFELPVVEHRRLATPDFFSANPQVSQSLKTTLDGMDYYLWSWSINQFELGAEGFGNPMTFDCDLSVYELIGGSPMVKCTVSGKKSYE</sequence>
<dbReference type="Proteomes" id="UP001204142">
    <property type="component" value="Unassembled WGS sequence"/>
</dbReference>
<evidence type="ECO:0000259" key="1">
    <source>
        <dbReference type="Pfam" id="PF20598"/>
    </source>
</evidence>
<dbReference type="Pfam" id="PF20598">
    <property type="entry name" value="DUF6795"/>
    <property type="match status" value="1"/>
</dbReference>
<organism evidence="2 3">
    <name type="scientific">Limnobacter humi</name>
    <dbReference type="NCBI Taxonomy" id="1778671"/>
    <lineage>
        <taxon>Bacteria</taxon>
        <taxon>Pseudomonadati</taxon>
        <taxon>Pseudomonadota</taxon>
        <taxon>Betaproteobacteria</taxon>
        <taxon>Burkholderiales</taxon>
        <taxon>Burkholderiaceae</taxon>
        <taxon>Limnobacter</taxon>
    </lineage>
</organism>
<name>A0ABT1WD51_9BURK</name>
<reference evidence="2 3" key="1">
    <citation type="submission" date="2022-07" db="EMBL/GenBank/DDBJ databases">
        <authorList>
            <person name="Xamxidin M."/>
            <person name="Wu M."/>
        </authorList>
    </citation>
    <scope>NUCLEOTIDE SEQUENCE [LARGE SCALE GENOMIC DNA]</scope>
    <source>
        <strain evidence="2 3">NBRC 111650</strain>
    </source>
</reference>
<feature type="domain" description="DUF6795" evidence="1">
    <location>
        <begin position="46"/>
        <end position="150"/>
    </location>
</feature>
<comment type="caution">
    <text evidence="2">The sequence shown here is derived from an EMBL/GenBank/DDBJ whole genome shotgun (WGS) entry which is preliminary data.</text>
</comment>
<evidence type="ECO:0000313" key="2">
    <source>
        <dbReference type="EMBL" id="MCQ8895453.1"/>
    </source>
</evidence>